<gene>
    <name evidence="1" type="ORF">PSON_ATCC_30995.1.T0240382</name>
</gene>
<comment type="caution">
    <text evidence="1">The sequence shown here is derived from an EMBL/GenBank/DDBJ whole genome shotgun (WGS) entry which is preliminary data.</text>
</comment>
<proteinExistence type="predicted"/>
<evidence type="ECO:0000313" key="1">
    <source>
        <dbReference type="EMBL" id="CAD8068829.1"/>
    </source>
</evidence>
<dbReference type="AlphaFoldDB" id="A0A8S1LPS2"/>
<dbReference type="EMBL" id="CAJJDN010000024">
    <property type="protein sequence ID" value="CAD8068829.1"/>
    <property type="molecule type" value="Genomic_DNA"/>
</dbReference>
<reference evidence="1" key="1">
    <citation type="submission" date="2021-01" db="EMBL/GenBank/DDBJ databases">
        <authorList>
            <consortium name="Genoscope - CEA"/>
            <person name="William W."/>
        </authorList>
    </citation>
    <scope>NUCLEOTIDE SEQUENCE</scope>
</reference>
<name>A0A8S1LPS2_9CILI</name>
<sequence>MSEIIVKRREQFRTEIRKQNLEKEFSKKRFEKSNLIQDIYECNNLIDFELKYKDQIENQIQLILQNPDNQNIEKLILLVQQLSSKYSVYIIDHNIYKTLQQNDLDLNLCLNLMCNLCVEPTVVKHIFSDQIQKERLTQYLNIISGNLFEEHRKLYWEFMLILSNSAHTPFPFLKQIFLICCEELIQCRNSTTQMQIRILPHLIQKYPQANQFYWEAFNSANSEDRKPWKCLLHFLKQPNSDVFCCDQLLLAINYLVQHAISKIYYDQIVTLELMFALQSNLYRHQKTMVRSTKIMQMIFEENDNFFQFISDDLIKLLKITFVDGQIEILKLLEIILRKRQHFLLLMDEYQIIEMLFDILRQDISTTINYATLNCIALSLFQSTEMEKYQRYFQNHFSTFKDILERFVYDTNKSVQQTTEYLLRAYFEK</sequence>
<dbReference type="Proteomes" id="UP000692954">
    <property type="component" value="Unassembled WGS sequence"/>
</dbReference>
<organism evidence="1 2">
    <name type="scientific">Paramecium sonneborni</name>
    <dbReference type="NCBI Taxonomy" id="65129"/>
    <lineage>
        <taxon>Eukaryota</taxon>
        <taxon>Sar</taxon>
        <taxon>Alveolata</taxon>
        <taxon>Ciliophora</taxon>
        <taxon>Intramacronucleata</taxon>
        <taxon>Oligohymenophorea</taxon>
        <taxon>Peniculida</taxon>
        <taxon>Parameciidae</taxon>
        <taxon>Paramecium</taxon>
    </lineage>
</organism>
<evidence type="ECO:0000313" key="2">
    <source>
        <dbReference type="Proteomes" id="UP000692954"/>
    </source>
</evidence>
<protein>
    <submittedName>
        <fullName evidence="1">Uncharacterized protein</fullName>
    </submittedName>
</protein>
<keyword evidence="2" id="KW-1185">Reference proteome</keyword>
<dbReference type="OrthoDB" id="295417at2759"/>
<accession>A0A8S1LPS2</accession>